<dbReference type="Pfam" id="PF01476">
    <property type="entry name" value="LysM"/>
    <property type="match status" value="2"/>
</dbReference>
<dbReference type="VEuPathDB" id="FungiDB:MCYG_04742"/>
<evidence type="ECO:0000259" key="5">
    <source>
        <dbReference type="PROSITE" id="PS51782"/>
    </source>
</evidence>
<reference evidence="7" key="1">
    <citation type="journal article" date="2012" name="MBio">
        <title>Comparative genome analysis of Trichophyton rubrum and related dermatophytes reveals candidate genes involved in infection.</title>
        <authorList>
            <person name="Martinez D.A."/>
            <person name="Oliver B.G."/>
            <person name="Graeser Y."/>
            <person name="Goldberg J.M."/>
            <person name="Li W."/>
            <person name="Martinez-Rossi N.M."/>
            <person name="Monod M."/>
            <person name="Shelest E."/>
            <person name="Barton R.C."/>
            <person name="Birch E."/>
            <person name="Brakhage A.A."/>
            <person name="Chen Z."/>
            <person name="Gurr S.J."/>
            <person name="Heiman D."/>
            <person name="Heitman J."/>
            <person name="Kosti I."/>
            <person name="Rossi A."/>
            <person name="Saif S."/>
            <person name="Samalova M."/>
            <person name="Saunders C.W."/>
            <person name="Shea T."/>
            <person name="Summerbell R.C."/>
            <person name="Xu J."/>
            <person name="Young S."/>
            <person name="Zeng Q."/>
            <person name="Birren B.W."/>
            <person name="Cuomo C.A."/>
            <person name="White T.C."/>
        </authorList>
    </citation>
    <scope>NUCLEOTIDE SEQUENCE [LARGE SCALE GENOMIC DNA]</scope>
    <source>
        <strain evidence="7">ATCC MYA-4605 / CBS 113480</strain>
    </source>
</reference>
<dbReference type="InterPro" id="IPR036779">
    <property type="entry name" value="LysM_dom_sf"/>
</dbReference>
<organism evidence="6 7">
    <name type="scientific">Arthroderma otae (strain ATCC MYA-4605 / CBS 113480)</name>
    <name type="common">Microsporum canis</name>
    <dbReference type="NCBI Taxonomy" id="554155"/>
    <lineage>
        <taxon>Eukaryota</taxon>
        <taxon>Fungi</taxon>
        <taxon>Dikarya</taxon>
        <taxon>Ascomycota</taxon>
        <taxon>Pezizomycotina</taxon>
        <taxon>Eurotiomycetes</taxon>
        <taxon>Eurotiomycetidae</taxon>
        <taxon>Onygenales</taxon>
        <taxon>Arthrodermataceae</taxon>
        <taxon>Microsporum</taxon>
    </lineage>
</organism>
<evidence type="ECO:0000256" key="4">
    <source>
        <dbReference type="SAM" id="Phobius"/>
    </source>
</evidence>
<feature type="domain" description="LysM" evidence="5">
    <location>
        <begin position="241"/>
        <end position="286"/>
    </location>
</feature>
<dbReference type="RefSeq" id="XP_002847005.1">
    <property type="nucleotide sequence ID" value="XM_002846959.1"/>
</dbReference>
<dbReference type="CDD" id="cd00118">
    <property type="entry name" value="LysM"/>
    <property type="match status" value="2"/>
</dbReference>
<keyword evidence="4" id="KW-0812">Transmembrane</keyword>
<dbReference type="GO" id="GO:0008061">
    <property type="term" value="F:chitin binding"/>
    <property type="evidence" value="ECO:0007669"/>
    <property type="project" value="UniProtKB-KW"/>
</dbReference>
<dbReference type="Proteomes" id="UP000002035">
    <property type="component" value="Unassembled WGS sequence"/>
</dbReference>
<dbReference type="HOGENOM" id="CLU_010591_5_3_1"/>
<gene>
    <name evidence="6" type="ORF">MCYG_04742</name>
</gene>
<evidence type="ECO:0000313" key="7">
    <source>
        <dbReference type="Proteomes" id="UP000002035"/>
    </source>
</evidence>
<name>C5FPX0_ARTOC</name>
<dbReference type="InterPro" id="IPR018392">
    <property type="entry name" value="LysM"/>
</dbReference>
<dbReference type="SUPFAM" id="SSF54106">
    <property type="entry name" value="LysM domain"/>
    <property type="match status" value="2"/>
</dbReference>
<sequence>MAVFEGLSGVWTVIFMYLICFFSFTGATSFRPRHGHSHMLEKRGTTPMGFQLAATGTLTGVGLTSTCEQVLYQNINCNAFVSTLGQRVYHGSLQDPLLTDSVCMPTCGNALMTAHRRILGACAQSPELAPGYPVVALLDRIHTGWNETCLKDNKSMKYCNDIIESWPAVEEISDMPRDQLCSYCYGAKLRLMQQSPYSAYDNLYAERLDFVIKSCNQPDSPTKPIESPGNTTLPEACHSDRKYVTQQGDTCDSIASKKGVSAATLYYINSGLRNCDSPGVGINLCLPQSCNSTYSVKPNDNCVDIAISHGTGWKELVTWNPGLDSLCTNIVGANPSWGTFICVTPPGGAYEGLPPGNSSNPGNGNGGGPGGSGDGYSDDIVPAPNGTIAKGTTDKCGNYVQAQDGDSCGTIVIRGAVPVDLFVDVNPSLESTTSCTARLQPSVWYCLNPFRYWNTTVPGV</sequence>
<evidence type="ECO:0000256" key="2">
    <source>
        <dbReference type="ARBA" id="ARBA00023026"/>
    </source>
</evidence>
<evidence type="ECO:0000256" key="1">
    <source>
        <dbReference type="ARBA" id="ARBA00022669"/>
    </source>
</evidence>
<evidence type="ECO:0000256" key="3">
    <source>
        <dbReference type="SAM" id="MobiDB-lite"/>
    </source>
</evidence>
<dbReference type="SMART" id="SM00257">
    <property type="entry name" value="LysM"/>
    <property type="match status" value="2"/>
</dbReference>
<evidence type="ECO:0000313" key="6">
    <source>
        <dbReference type="EMBL" id="EEQ31923.1"/>
    </source>
</evidence>
<keyword evidence="7" id="KW-1185">Reference proteome</keyword>
<dbReference type="EMBL" id="DS995704">
    <property type="protein sequence ID" value="EEQ31923.1"/>
    <property type="molecule type" value="Genomic_DNA"/>
</dbReference>
<keyword evidence="2" id="KW-0843">Virulence</keyword>
<feature type="region of interest" description="Disordered" evidence="3">
    <location>
        <begin position="352"/>
        <end position="378"/>
    </location>
</feature>
<accession>C5FPX0</accession>
<feature type="compositionally biased region" description="Gly residues" evidence="3">
    <location>
        <begin position="363"/>
        <end position="374"/>
    </location>
</feature>
<dbReference type="PANTHER" id="PTHR34997:SF16">
    <property type="entry name" value="LYSM DOMAIN-CONTAINING PROTEIN"/>
    <property type="match status" value="1"/>
</dbReference>
<feature type="domain" description="LysM" evidence="5">
    <location>
        <begin position="292"/>
        <end position="338"/>
    </location>
</feature>
<dbReference type="OrthoDB" id="5985073at2759"/>
<dbReference type="Gene3D" id="3.10.350.10">
    <property type="entry name" value="LysM domain"/>
    <property type="match status" value="3"/>
</dbReference>
<proteinExistence type="predicted"/>
<protein>
    <recommendedName>
        <fullName evidence="5">LysM domain-containing protein</fullName>
    </recommendedName>
</protein>
<dbReference type="InterPro" id="IPR052210">
    <property type="entry name" value="LysM1-like"/>
</dbReference>
<dbReference type="OMA" id="ATMYYIN"/>
<keyword evidence="1" id="KW-0147">Chitin-binding</keyword>
<dbReference type="PROSITE" id="PS51782">
    <property type="entry name" value="LYSM"/>
    <property type="match status" value="2"/>
</dbReference>
<dbReference type="PANTHER" id="PTHR34997">
    <property type="entry name" value="AM15"/>
    <property type="match status" value="1"/>
</dbReference>
<dbReference type="AlphaFoldDB" id="C5FPX0"/>
<dbReference type="GeneID" id="9230121"/>
<dbReference type="eggNOG" id="ENOG502S7VN">
    <property type="taxonomic scope" value="Eukaryota"/>
</dbReference>
<feature type="transmembrane region" description="Helical" evidence="4">
    <location>
        <begin position="6"/>
        <end position="30"/>
    </location>
</feature>
<keyword evidence="4" id="KW-0472">Membrane</keyword>
<keyword evidence="4" id="KW-1133">Transmembrane helix</keyword>